<proteinExistence type="inferred from homology"/>
<organism evidence="8 9">
    <name type="scientific">Candidatus Nealsonbacteria bacterium CG23_combo_of_CG06-09_8_20_14_all_36_125</name>
    <dbReference type="NCBI Taxonomy" id="1974719"/>
    <lineage>
        <taxon>Bacteria</taxon>
        <taxon>Candidatus Nealsoniibacteriota</taxon>
    </lineage>
</organism>
<evidence type="ECO:0000256" key="4">
    <source>
        <dbReference type="ARBA" id="ARBA00022989"/>
    </source>
</evidence>
<evidence type="ECO:0000313" key="8">
    <source>
        <dbReference type="EMBL" id="PIP24750.1"/>
    </source>
</evidence>
<comment type="subcellular location">
    <subcellularLocation>
        <location evidence="1">Membrane</location>
        <topology evidence="1">Multi-pass membrane protein</topology>
    </subcellularLocation>
</comment>
<evidence type="ECO:0000313" key="9">
    <source>
        <dbReference type="Proteomes" id="UP000237258"/>
    </source>
</evidence>
<dbReference type="EMBL" id="PCRR01000006">
    <property type="protein sequence ID" value="PIP24750.1"/>
    <property type="molecule type" value="Genomic_DNA"/>
</dbReference>
<keyword evidence="3 6" id="KW-0812">Transmembrane</keyword>
<protein>
    <recommendedName>
        <fullName evidence="7">GtrA/DPMS transmembrane domain-containing protein</fullName>
    </recommendedName>
</protein>
<feature type="transmembrane region" description="Helical" evidence="6">
    <location>
        <begin position="138"/>
        <end position="157"/>
    </location>
</feature>
<keyword evidence="5 6" id="KW-0472">Membrane</keyword>
<feature type="transmembrane region" description="Helical" evidence="6">
    <location>
        <begin position="69"/>
        <end position="91"/>
    </location>
</feature>
<accession>A0A2G9YZT9</accession>
<dbReference type="PANTHER" id="PTHR38459:SF1">
    <property type="entry name" value="PROPHAGE BACTOPRENOL-LINKED GLUCOSE TRANSLOCASE HOMOLOG"/>
    <property type="match status" value="1"/>
</dbReference>
<sequence>MKKIDIILAVISGLGLGLLLSWLLKGFGIEMRFLNWLLPVFFPILAVFAIWLCYLIGKKYLFVFQLGKFLLIGIFFALIDLGVLDVLIKIFGITEGLAYSVFVATSFVIVTSVKYVGDKFWAFEKMEKEAMGTEFGKFFIITLISGGIQTGIASLLVNTLGPQFGASSLIWANVGKIAGIAVAAVWNFLGYKFIVFKK</sequence>
<feature type="transmembrane region" description="Helical" evidence="6">
    <location>
        <begin position="36"/>
        <end position="57"/>
    </location>
</feature>
<dbReference type="GO" id="GO:0005886">
    <property type="term" value="C:plasma membrane"/>
    <property type="evidence" value="ECO:0007669"/>
    <property type="project" value="TreeGrafter"/>
</dbReference>
<feature type="transmembrane region" description="Helical" evidence="6">
    <location>
        <begin position="7"/>
        <end position="24"/>
    </location>
</feature>
<name>A0A2G9YZT9_9BACT</name>
<dbReference type="InterPro" id="IPR007267">
    <property type="entry name" value="GtrA_DPMS_TM"/>
</dbReference>
<dbReference type="PANTHER" id="PTHR38459">
    <property type="entry name" value="PROPHAGE BACTOPRENOL-LINKED GLUCOSE TRANSLOCASE HOMOLOG"/>
    <property type="match status" value="1"/>
</dbReference>
<keyword evidence="4 6" id="KW-1133">Transmembrane helix</keyword>
<feature type="transmembrane region" description="Helical" evidence="6">
    <location>
        <begin position="169"/>
        <end position="189"/>
    </location>
</feature>
<feature type="domain" description="GtrA/DPMS transmembrane" evidence="7">
    <location>
        <begin position="68"/>
        <end position="196"/>
    </location>
</feature>
<reference evidence="8 9" key="1">
    <citation type="submission" date="2017-09" db="EMBL/GenBank/DDBJ databases">
        <title>Depth-based differentiation of microbial function through sediment-hosted aquifers and enrichment of novel symbionts in the deep terrestrial subsurface.</title>
        <authorList>
            <person name="Probst A.J."/>
            <person name="Ladd B."/>
            <person name="Jarett J.K."/>
            <person name="Geller-Mcgrath D.E."/>
            <person name="Sieber C.M."/>
            <person name="Emerson J.B."/>
            <person name="Anantharaman K."/>
            <person name="Thomas B.C."/>
            <person name="Malmstrom R."/>
            <person name="Stieglmeier M."/>
            <person name="Klingl A."/>
            <person name="Woyke T."/>
            <person name="Ryan C.M."/>
            <person name="Banfield J.F."/>
        </authorList>
    </citation>
    <scope>NUCLEOTIDE SEQUENCE [LARGE SCALE GENOMIC DNA]</scope>
    <source>
        <strain evidence="8">CG23_combo_of_CG06-09_8_20_14_all_36_125</strain>
    </source>
</reference>
<evidence type="ECO:0000256" key="2">
    <source>
        <dbReference type="ARBA" id="ARBA00009399"/>
    </source>
</evidence>
<comment type="similarity">
    <text evidence="2">Belongs to the GtrA family.</text>
</comment>
<evidence type="ECO:0000259" key="7">
    <source>
        <dbReference type="Pfam" id="PF04138"/>
    </source>
</evidence>
<gene>
    <name evidence="8" type="ORF">COX33_00195</name>
</gene>
<dbReference type="Pfam" id="PF04138">
    <property type="entry name" value="GtrA_DPMS_TM"/>
    <property type="match status" value="1"/>
</dbReference>
<evidence type="ECO:0000256" key="6">
    <source>
        <dbReference type="SAM" id="Phobius"/>
    </source>
</evidence>
<evidence type="ECO:0000256" key="1">
    <source>
        <dbReference type="ARBA" id="ARBA00004141"/>
    </source>
</evidence>
<dbReference type="GO" id="GO:0000271">
    <property type="term" value="P:polysaccharide biosynthetic process"/>
    <property type="evidence" value="ECO:0007669"/>
    <property type="project" value="InterPro"/>
</dbReference>
<evidence type="ECO:0000256" key="3">
    <source>
        <dbReference type="ARBA" id="ARBA00022692"/>
    </source>
</evidence>
<feature type="transmembrane region" description="Helical" evidence="6">
    <location>
        <begin position="97"/>
        <end position="117"/>
    </location>
</feature>
<evidence type="ECO:0000256" key="5">
    <source>
        <dbReference type="ARBA" id="ARBA00023136"/>
    </source>
</evidence>
<dbReference type="AlphaFoldDB" id="A0A2G9YZT9"/>
<dbReference type="Proteomes" id="UP000237258">
    <property type="component" value="Unassembled WGS sequence"/>
</dbReference>
<dbReference type="InterPro" id="IPR051401">
    <property type="entry name" value="GtrA_CellWall_Glycosyl"/>
</dbReference>
<comment type="caution">
    <text evidence="8">The sequence shown here is derived from an EMBL/GenBank/DDBJ whole genome shotgun (WGS) entry which is preliminary data.</text>
</comment>